<keyword evidence="6 9" id="KW-1133">Transmembrane helix</keyword>
<dbReference type="NCBIfam" id="TIGR00546">
    <property type="entry name" value="lnt"/>
    <property type="match status" value="1"/>
</dbReference>
<dbReference type="SUPFAM" id="SSF56317">
    <property type="entry name" value="Carbon-nitrogen hydrolase"/>
    <property type="match status" value="1"/>
</dbReference>
<comment type="catalytic activity">
    <reaction evidence="9">
        <text>N-terminal S-1,2-diacyl-sn-glyceryl-L-cysteinyl-[lipoprotein] + a glycerophospholipid = N-acyl-S-1,2-diacyl-sn-glyceryl-L-cysteinyl-[lipoprotein] + a 2-acyl-sn-glycero-3-phospholipid + H(+)</text>
        <dbReference type="Rhea" id="RHEA:48228"/>
        <dbReference type="Rhea" id="RHEA-COMP:14681"/>
        <dbReference type="Rhea" id="RHEA-COMP:14684"/>
        <dbReference type="ChEBI" id="CHEBI:15378"/>
        <dbReference type="ChEBI" id="CHEBI:136912"/>
        <dbReference type="ChEBI" id="CHEBI:140656"/>
        <dbReference type="ChEBI" id="CHEBI:140657"/>
        <dbReference type="ChEBI" id="CHEBI:140660"/>
        <dbReference type="EC" id="2.3.1.269"/>
    </reaction>
</comment>
<dbReference type="PROSITE" id="PS50263">
    <property type="entry name" value="CN_HYDROLASE"/>
    <property type="match status" value="1"/>
</dbReference>
<feature type="transmembrane region" description="Helical" evidence="9">
    <location>
        <begin position="59"/>
        <end position="77"/>
    </location>
</feature>
<keyword evidence="12" id="KW-1185">Reference proteome</keyword>
<feature type="transmembrane region" description="Helical" evidence="9">
    <location>
        <begin position="35"/>
        <end position="52"/>
    </location>
</feature>
<comment type="function">
    <text evidence="9">Catalyzes the phospholipid dependent N-acylation of the N-terminal cysteine of apolipoprotein, the last step in lipoprotein maturation.</text>
</comment>
<feature type="transmembrane region" description="Helical" evidence="9">
    <location>
        <begin position="488"/>
        <end position="507"/>
    </location>
</feature>
<evidence type="ECO:0000256" key="2">
    <source>
        <dbReference type="ARBA" id="ARBA00010065"/>
    </source>
</evidence>
<reference evidence="11 12" key="1">
    <citation type="submission" date="2014-06" db="EMBL/GenBank/DDBJ databases">
        <title>Draft genome sequence of Idiomarina sp. MCCC 1A10513.</title>
        <authorList>
            <person name="Du J."/>
            <person name="Lai Q."/>
            <person name="Shao Z."/>
        </authorList>
    </citation>
    <scope>NUCLEOTIDE SEQUENCE [LARGE SCALE GENOMIC DNA]</scope>
    <source>
        <strain evidence="11 12">MCCC 1A10513</strain>
    </source>
</reference>
<dbReference type="InterPro" id="IPR003010">
    <property type="entry name" value="C-N_Hydrolase"/>
</dbReference>
<dbReference type="UniPathway" id="UPA00666"/>
<dbReference type="GO" id="GO:0042158">
    <property type="term" value="P:lipoprotein biosynthetic process"/>
    <property type="evidence" value="ECO:0007669"/>
    <property type="project" value="UniProtKB-UniRule"/>
</dbReference>
<dbReference type="OrthoDB" id="9804277at2"/>
<dbReference type="eggNOG" id="COG0815">
    <property type="taxonomic scope" value="Bacteria"/>
</dbReference>
<feature type="domain" description="CN hydrolase" evidence="10">
    <location>
        <begin position="225"/>
        <end position="475"/>
    </location>
</feature>
<dbReference type="Gene3D" id="3.60.110.10">
    <property type="entry name" value="Carbon-nitrogen hydrolase"/>
    <property type="match status" value="1"/>
</dbReference>
<dbReference type="Proteomes" id="UP000053718">
    <property type="component" value="Unassembled WGS sequence"/>
</dbReference>
<accession>A0A094INF6</accession>
<evidence type="ECO:0000256" key="1">
    <source>
        <dbReference type="ARBA" id="ARBA00004651"/>
    </source>
</evidence>
<comment type="subcellular location">
    <subcellularLocation>
        <location evidence="1 9">Cell membrane</location>
        <topology evidence="1 9">Multi-pass membrane protein</topology>
    </subcellularLocation>
</comment>
<dbReference type="GO" id="GO:0016410">
    <property type="term" value="F:N-acyltransferase activity"/>
    <property type="evidence" value="ECO:0007669"/>
    <property type="project" value="UniProtKB-UniRule"/>
</dbReference>
<keyword evidence="5 9" id="KW-0812">Transmembrane</keyword>
<evidence type="ECO:0000259" key="10">
    <source>
        <dbReference type="PROSITE" id="PS50263"/>
    </source>
</evidence>
<dbReference type="STRING" id="1517416.IDAT_07935"/>
<name>A0A094INF6_9GAMM</name>
<feature type="transmembrane region" description="Helical" evidence="9">
    <location>
        <begin position="12"/>
        <end position="29"/>
    </location>
</feature>
<dbReference type="GO" id="GO:0005886">
    <property type="term" value="C:plasma membrane"/>
    <property type="evidence" value="ECO:0007669"/>
    <property type="project" value="UniProtKB-SubCell"/>
</dbReference>
<evidence type="ECO:0000313" key="12">
    <source>
        <dbReference type="Proteomes" id="UP000053718"/>
    </source>
</evidence>
<keyword evidence="3 9" id="KW-1003">Cell membrane</keyword>
<evidence type="ECO:0000256" key="3">
    <source>
        <dbReference type="ARBA" id="ARBA00022475"/>
    </source>
</evidence>
<gene>
    <name evidence="9" type="primary">lnt</name>
    <name evidence="11" type="ORF">IDAT_07935</name>
</gene>
<sequence length="512" mass="57945">MFWQSRRWQAALTRVACFVLGLLMVFSYAPFYQAWLPFVVLSLLIGLIHNKSSGNAWRLGYYFGFGWFTASLSWIYVSIDTFGGLHPLASIGILLLLFLYLSLFPALALFSWRWLTLRVHPLAYWSLPLTWALAEALRGWLLTGFPWLELGYTQTDTWLANYASWLGVSGLSLVIVSTALIIFRAYQQRYWPTLASAALLLVTPLLLPQLTAIERTGEVVKVGIVQGNIQQSIKWNPDQHWPTLNRYLDFSRQLYAEHDLIVWPESAVTMPEPYTDDVLAVIHDEMRKTETALITGIIDIEQDQYYNSVIALGQDASNGVQEAYQHGHANRYQKHQLLPIGEFVPFGDLLRPLAPLFNLPMSSFTRGEYRQEPLRAKGWLLTTAICYEIAFPQQVLANFTPATDFLLTVSNDTWFGRSHGPAQHMQIARMRAIELGRPLIRSTNNGITAVIDERGQWLAALPQFKAATLSAEVPVVQGITPYSLIGSWATWIFALLVLICGAIPVVIRRQNQ</sequence>
<dbReference type="Pfam" id="PF00795">
    <property type="entry name" value="CN_hydrolase"/>
    <property type="match status" value="1"/>
</dbReference>
<evidence type="ECO:0000256" key="8">
    <source>
        <dbReference type="ARBA" id="ARBA00023315"/>
    </source>
</evidence>
<keyword evidence="4 9" id="KW-0808">Transferase</keyword>
<keyword evidence="7 9" id="KW-0472">Membrane</keyword>
<dbReference type="EMBL" id="JPIN01000007">
    <property type="protein sequence ID" value="KFZ28667.1"/>
    <property type="molecule type" value="Genomic_DNA"/>
</dbReference>
<comment type="pathway">
    <text evidence="9">Protein modification; lipoprotein biosynthesis (N-acyl transfer).</text>
</comment>
<protein>
    <recommendedName>
        <fullName evidence="9">Apolipoprotein N-acyltransferase</fullName>
        <shortName evidence="9">ALP N-acyltransferase</shortName>
        <ecNumber evidence="9">2.3.1.269</ecNumber>
    </recommendedName>
</protein>
<feature type="transmembrane region" description="Helical" evidence="9">
    <location>
        <begin position="89"/>
        <end position="110"/>
    </location>
</feature>
<feature type="transmembrane region" description="Helical" evidence="9">
    <location>
        <begin position="122"/>
        <end position="142"/>
    </location>
</feature>
<dbReference type="AlphaFoldDB" id="A0A094INF6"/>
<dbReference type="PANTHER" id="PTHR38686:SF1">
    <property type="entry name" value="APOLIPOPROTEIN N-ACYLTRANSFERASE"/>
    <property type="match status" value="1"/>
</dbReference>
<evidence type="ECO:0000256" key="6">
    <source>
        <dbReference type="ARBA" id="ARBA00022989"/>
    </source>
</evidence>
<evidence type="ECO:0000256" key="5">
    <source>
        <dbReference type="ARBA" id="ARBA00022692"/>
    </source>
</evidence>
<dbReference type="InterPro" id="IPR045378">
    <property type="entry name" value="LNT_N"/>
</dbReference>
<comment type="caution">
    <text evidence="11">The sequence shown here is derived from an EMBL/GenBank/DDBJ whole genome shotgun (WGS) entry which is preliminary data.</text>
</comment>
<proteinExistence type="inferred from homology"/>
<feature type="transmembrane region" description="Helical" evidence="9">
    <location>
        <begin position="190"/>
        <end position="207"/>
    </location>
</feature>
<keyword evidence="8 9" id="KW-0012">Acyltransferase</keyword>
<dbReference type="InterPro" id="IPR036526">
    <property type="entry name" value="C-N_Hydrolase_sf"/>
</dbReference>
<dbReference type="CDD" id="cd07571">
    <property type="entry name" value="ALP_N-acyl_transferase"/>
    <property type="match status" value="1"/>
</dbReference>
<dbReference type="PANTHER" id="PTHR38686">
    <property type="entry name" value="APOLIPOPROTEIN N-ACYLTRANSFERASE"/>
    <property type="match status" value="1"/>
</dbReference>
<organism evidence="11 12">
    <name type="scientific">Pseudidiomarina atlantica</name>
    <dbReference type="NCBI Taxonomy" id="1517416"/>
    <lineage>
        <taxon>Bacteria</taxon>
        <taxon>Pseudomonadati</taxon>
        <taxon>Pseudomonadota</taxon>
        <taxon>Gammaproteobacteria</taxon>
        <taxon>Alteromonadales</taxon>
        <taxon>Idiomarinaceae</taxon>
        <taxon>Pseudidiomarina</taxon>
    </lineage>
</organism>
<dbReference type="InterPro" id="IPR004563">
    <property type="entry name" value="Apolipo_AcylTrfase"/>
</dbReference>
<evidence type="ECO:0000256" key="4">
    <source>
        <dbReference type="ARBA" id="ARBA00022679"/>
    </source>
</evidence>
<feature type="transmembrane region" description="Helical" evidence="9">
    <location>
        <begin position="162"/>
        <end position="183"/>
    </location>
</feature>
<dbReference type="EC" id="2.3.1.269" evidence="9"/>
<dbReference type="Pfam" id="PF20154">
    <property type="entry name" value="LNT_N"/>
    <property type="match status" value="1"/>
</dbReference>
<dbReference type="HAMAP" id="MF_01148">
    <property type="entry name" value="Lnt"/>
    <property type="match status" value="1"/>
</dbReference>
<evidence type="ECO:0000256" key="9">
    <source>
        <dbReference type="HAMAP-Rule" id="MF_01148"/>
    </source>
</evidence>
<evidence type="ECO:0000313" key="11">
    <source>
        <dbReference type="EMBL" id="KFZ28667.1"/>
    </source>
</evidence>
<comment type="similarity">
    <text evidence="2 9">Belongs to the CN hydrolase family. Apolipoprotein N-acyltransferase subfamily.</text>
</comment>
<dbReference type="RefSeq" id="WP_034732544.1">
    <property type="nucleotide sequence ID" value="NZ_JPIN01000007.1"/>
</dbReference>
<evidence type="ECO:0000256" key="7">
    <source>
        <dbReference type="ARBA" id="ARBA00023136"/>
    </source>
</evidence>